<organism evidence="4 5">
    <name type="scientific">Hominifimenecus microfluidus</name>
    <dbReference type="NCBI Taxonomy" id="2885348"/>
    <lineage>
        <taxon>Bacteria</taxon>
        <taxon>Bacillati</taxon>
        <taxon>Bacillota</taxon>
        <taxon>Clostridia</taxon>
        <taxon>Lachnospirales</taxon>
        <taxon>Lachnospiraceae</taxon>
        <taxon>Hominifimenecus</taxon>
    </lineage>
</organism>
<dbReference type="EMBL" id="JAJEQR010000063">
    <property type="protein sequence ID" value="MCC2232361.1"/>
    <property type="molecule type" value="Genomic_DNA"/>
</dbReference>
<sequence length="393" mass="43524">MAVPDIGSIDYVKYTNVTRCFQIILKAAETSRTRIAGISRISKVTVSSCVDFLLDKKLICEVGFQESRRGRKPTLITVNPNAGILLGIEADVVCSKYIVTDFAGKLLEEGPIPCEVDDPETFMAQVQKLVFRVCESYPGYEHGLIGVGIALSGYYDERSGLVSYVANRASWNGYPLKANFQKLFPDIPLIVNRLANAGAIGEGFRDASLLDNDSIAFLHCSWGLGVGIYQNRPGKPGLINGSSRFGHTTINYNGRLCSCGNRGCLESYASLRALYRKLFPERPISSHCIDDLTTRFRQKDPTLLAALDEIILYLSIGLSNVVNAYQPRKIYIGGLIQLFLTEENLTQIRRSVEAAVPDVFRQDLQIELPAHGIYSALYGCIGDVRNRILQFVF</sequence>
<protein>
    <submittedName>
        <fullName evidence="4">ROK family protein</fullName>
    </submittedName>
</protein>
<dbReference type="PANTHER" id="PTHR18964">
    <property type="entry name" value="ROK (REPRESSOR, ORF, KINASE) FAMILY"/>
    <property type="match status" value="1"/>
</dbReference>
<dbReference type="Gene3D" id="1.10.10.10">
    <property type="entry name" value="Winged helix-like DNA-binding domain superfamily/Winged helix DNA-binding domain"/>
    <property type="match status" value="1"/>
</dbReference>
<evidence type="ECO:0000256" key="3">
    <source>
        <dbReference type="ARBA" id="ARBA00022629"/>
    </source>
</evidence>
<comment type="function">
    <text evidence="1">Transcriptional repressor of xylose-utilizing enzymes.</text>
</comment>
<dbReference type="SUPFAM" id="SSF46785">
    <property type="entry name" value="Winged helix' DNA-binding domain"/>
    <property type="match status" value="1"/>
</dbReference>
<dbReference type="AlphaFoldDB" id="A0AAE3JHT8"/>
<dbReference type="Pfam" id="PF00480">
    <property type="entry name" value="ROK"/>
    <property type="match status" value="1"/>
</dbReference>
<dbReference type="Proteomes" id="UP001198182">
    <property type="component" value="Unassembled WGS sequence"/>
</dbReference>
<evidence type="ECO:0000313" key="4">
    <source>
        <dbReference type="EMBL" id="MCC2232361.1"/>
    </source>
</evidence>
<keyword evidence="5" id="KW-1185">Reference proteome</keyword>
<comment type="similarity">
    <text evidence="2">Belongs to the ROK (NagC/XylR) family.</text>
</comment>
<reference evidence="4" key="1">
    <citation type="submission" date="2021-10" db="EMBL/GenBank/DDBJ databases">
        <title>Anaerobic single-cell dispensing facilitates the cultivation of human gut bacteria.</title>
        <authorList>
            <person name="Afrizal A."/>
        </authorList>
    </citation>
    <scope>NUCLEOTIDE SEQUENCE</scope>
    <source>
        <strain evidence="4">CLA-AA-H215</strain>
    </source>
</reference>
<gene>
    <name evidence="4" type="ORF">LKD81_15405</name>
</gene>
<name>A0AAE3JHT8_9FIRM</name>
<dbReference type="InterPro" id="IPR043129">
    <property type="entry name" value="ATPase_NBD"/>
</dbReference>
<dbReference type="PANTHER" id="PTHR18964:SF149">
    <property type="entry name" value="BIFUNCTIONAL UDP-N-ACETYLGLUCOSAMINE 2-EPIMERASE_N-ACETYLMANNOSAMINE KINASE"/>
    <property type="match status" value="1"/>
</dbReference>
<accession>A0AAE3JHT8</accession>
<dbReference type="InterPro" id="IPR000600">
    <property type="entry name" value="ROK"/>
</dbReference>
<keyword evidence="3" id="KW-0859">Xylose metabolism</keyword>
<dbReference type="SUPFAM" id="SSF53067">
    <property type="entry name" value="Actin-like ATPase domain"/>
    <property type="match status" value="2"/>
</dbReference>
<proteinExistence type="inferred from homology"/>
<evidence type="ECO:0000313" key="5">
    <source>
        <dbReference type="Proteomes" id="UP001198182"/>
    </source>
</evidence>
<evidence type="ECO:0000256" key="1">
    <source>
        <dbReference type="ARBA" id="ARBA00002486"/>
    </source>
</evidence>
<keyword evidence="3" id="KW-0119">Carbohydrate metabolism</keyword>
<dbReference type="RefSeq" id="WP_308454769.1">
    <property type="nucleotide sequence ID" value="NZ_JAJEQR010000063.1"/>
</dbReference>
<comment type="caution">
    <text evidence="4">The sequence shown here is derived from an EMBL/GenBank/DDBJ whole genome shotgun (WGS) entry which is preliminary data.</text>
</comment>
<dbReference type="InterPro" id="IPR036388">
    <property type="entry name" value="WH-like_DNA-bd_sf"/>
</dbReference>
<dbReference type="Gene3D" id="3.30.420.40">
    <property type="match status" value="2"/>
</dbReference>
<dbReference type="InterPro" id="IPR036390">
    <property type="entry name" value="WH_DNA-bd_sf"/>
</dbReference>
<evidence type="ECO:0000256" key="2">
    <source>
        <dbReference type="ARBA" id="ARBA00006479"/>
    </source>
</evidence>
<dbReference type="GO" id="GO:0042732">
    <property type="term" value="P:D-xylose metabolic process"/>
    <property type="evidence" value="ECO:0007669"/>
    <property type="project" value="UniProtKB-KW"/>
</dbReference>